<feature type="transmembrane region" description="Helical" evidence="6">
    <location>
        <begin position="367"/>
        <end position="386"/>
    </location>
</feature>
<feature type="transmembrane region" description="Helical" evidence="6">
    <location>
        <begin position="280"/>
        <end position="300"/>
    </location>
</feature>
<evidence type="ECO:0000256" key="4">
    <source>
        <dbReference type="ARBA" id="ARBA00022989"/>
    </source>
</evidence>
<evidence type="ECO:0000256" key="1">
    <source>
        <dbReference type="ARBA" id="ARBA00004651"/>
    </source>
</evidence>
<accession>A0A5B8JS70</accession>
<gene>
    <name evidence="8" type="ORF">FQU76_09635</name>
</gene>
<dbReference type="GO" id="GO:0005886">
    <property type="term" value="C:plasma membrane"/>
    <property type="evidence" value="ECO:0007669"/>
    <property type="project" value="UniProtKB-SubCell"/>
</dbReference>
<feature type="transmembrane region" description="Helical" evidence="6">
    <location>
        <begin position="340"/>
        <end position="361"/>
    </location>
</feature>
<dbReference type="InterPro" id="IPR050189">
    <property type="entry name" value="MFS_Efflux_Transporters"/>
</dbReference>
<dbReference type="AlphaFoldDB" id="A0A5B8JS70"/>
<reference evidence="8 9" key="1">
    <citation type="submission" date="2019-07" db="EMBL/GenBank/DDBJ databases">
        <authorList>
            <person name="Zhu P."/>
        </authorList>
    </citation>
    <scope>NUCLEOTIDE SEQUENCE [LARGE SCALE GENOMIC DNA]</scope>
    <source>
        <strain evidence="8 9">SSL-25</strain>
    </source>
</reference>
<keyword evidence="5 6" id="KW-0472">Membrane</keyword>
<dbReference type="GO" id="GO:0022857">
    <property type="term" value="F:transmembrane transporter activity"/>
    <property type="evidence" value="ECO:0007669"/>
    <property type="project" value="InterPro"/>
</dbReference>
<feature type="transmembrane region" description="Helical" evidence="6">
    <location>
        <begin position="306"/>
        <end position="328"/>
    </location>
</feature>
<feature type="transmembrane region" description="Helical" evidence="6">
    <location>
        <begin position="213"/>
        <end position="236"/>
    </location>
</feature>
<feature type="transmembrane region" description="Helical" evidence="6">
    <location>
        <begin position="83"/>
        <end position="103"/>
    </location>
</feature>
<sequence length="396" mass="38938">MSQGAPPRPPRTHHDRAAVLAVAAATFTVVTSEMLPVGLLSPMSGDLGVSEGTAGLAVTLPGVVAAVGAPLLPAVAGRADRRSVLTGLLLLLALANAVAAFAPGFGVLLAARIAVGLAIGGVWAIAAGLAHRLVPPPAAGRATAVVFSGIALASVLGIPAGALIGDLTRWEWGFAAVAALALAVAGALRLLLPPLPPERAVHPRETAALTRTPAVRTGLVVVALLVTGHFTAYTYVRPVLEGVDGVPAGAIGALLLLYGVAGVAGNFLGGTAAARSPRRALLMVSAALAAVVPPLCLTGASPVLSMGLLVLWGLAYGGVSVSAQHWMLAAAPRAREAVSGLCAGVFNASIALGAAGGGAAVDRWSTTVPLLLAGALALLAAVTLAGSRHAPAAVLP</sequence>
<feature type="transmembrane region" description="Helical" evidence="6">
    <location>
        <begin position="56"/>
        <end position="76"/>
    </location>
</feature>
<protein>
    <submittedName>
        <fullName evidence="8">MFS transporter</fullName>
    </submittedName>
</protein>
<evidence type="ECO:0000256" key="5">
    <source>
        <dbReference type="ARBA" id="ARBA00023136"/>
    </source>
</evidence>
<dbReference type="InterPro" id="IPR036259">
    <property type="entry name" value="MFS_trans_sf"/>
</dbReference>
<proteinExistence type="predicted"/>
<keyword evidence="9" id="KW-1185">Reference proteome</keyword>
<feature type="transmembrane region" description="Helical" evidence="6">
    <location>
        <begin position="248"/>
        <end position="268"/>
    </location>
</feature>
<dbReference type="SUPFAM" id="SSF103473">
    <property type="entry name" value="MFS general substrate transporter"/>
    <property type="match status" value="1"/>
</dbReference>
<evidence type="ECO:0000256" key="2">
    <source>
        <dbReference type="ARBA" id="ARBA00022475"/>
    </source>
</evidence>
<evidence type="ECO:0000256" key="3">
    <source>
        <dbReference type="ARBA" id="ARBA00022692"/>
    </source>
</evidence>
<organism evidence="8 9">
    <name type="scientific">Streptomyces qinzhouensis</name>
    <dbReference type="NCBI Taxonomy" id="2599401"/>
    <lineage>
        <taxon>Bacteria</taxon>
        <taxon>Bacillati</taxon>
        <taxon>Actinomycetota</taxon>
        <taxon>Actinomycetes</taxon>
        <taxon>Kitasatosporales</taxon>
        <taxon>Streptomycetaceae</taxon>
        <taxon>Streptomyces</taxon>
    </lineage>
</organism>
<evidence type="ECO:0000256" key="6">
    <source>
        <dbReference type="SAM" id="Phobius"/>
    </source>
</evidence>
<evidence type="ECO:0000313" key="8">
    <source>
        <dbReference type="EMBL" id="QDY80890.1"/>
    </source>
</evidence>
<dbReference type="Gene3D" id="1.20.1250.20">
    <property type="entry name" value="MFS general substrate transporter like domains"/>
    <property type="match status" value="1"/>
</dbReference>
<dbReference type="OrthoDB" id="9814237at2"/>
<dbReference type="PANTHER" id="PTHR43124">
    <property type="entry name" value="PURINE EFFLUX PUMP PBUE"/>
    <property type="match status" value="1"/>
</dbReference>
<dbReference type="InterPro" id="IPR020846">
    <property type="entry name" value="MFS_dom"/>
</dbReference>
<dbReference type="InterPro" id="IPR011701">
    <property type="entry name" value="MFS"/>
</dbReference>
<dbReference type="Pfam" id="PF07690">
    <property type="entry name" value="MFS_1"/>
    <property type="match status" value="2"/>
</dbReference>
<keyword evidence="2" id="KW-1003">Cell membrane</keyword>
<keyword evidence="3 6" id="KW-0812">Transmembrane</keyword>
<keyword evidence="4 6" id="KW-1133">Transmembrane helix</keyword>
<dbReference type="KEGG" id="sqz:FQU76_09635"/>
<evidence type="ECO:0000259" key="7">
    <source>
        <dbReference type="PROSITE" id="PS50850"/>
    </source>
</evidence>
<feature type="transmembrane region" description="Helical" evidence="6">
    <location>
        <begin position="170"/>
        <end position="192"/>
    </location>
</feature>
<name>A0A5B8JS70_9ACTN</name>
<feature type="transmembrane region" description="Helical" evidence="6">
    <location>
        <begin position="109"/>
        <end position="130"/>
    </location>
</feature>
<dbReference type="PANTHER" id="PTHR43124:SF3">
    <property type="entry name" value="CHLORAMPHENICOL EFFLUX PUMP RV0191"/>
    <property type="match status" value="1"/>
</dbReference>
<comment type="subcellular location">
    <subcellularLocation>
        <location evidence="1">Cell membrane</location>
        <topology evidence="1">Multi-pass membrane protein</topology>
    </subcellularLocation>
</comment>
<dbReference type="CDD" id="cd17324">
    <property type="entry name" value="MFS_NepI_like"/>
    <property type="match status" value="1"/>
</dbReference>
<dbReference type="EMBL" id="CP042266">
    <property type="protein sequence ID" value="QDY80890.1"/>
    <property type="molecule type" value="Genomic_DNA"/>
</dbReference>
<dbReference type="Proteomes" id="UP000320580">
    <property type="component" value="Chromosome"/>
</dbReference>
<feature type="transmembrane region" description="Helical" evidence="6">
    <location>
        <begin position="142"/>
        <end position="164"/>
    </location>
</feature>
<evidence type="ECO:0000313" key="9">
    <source>
        <dbReference type="Proteomes" id="UP000320580"/>
    </source>
</evidence>
<feature type="domain" description="Major facilitator superfamily (MFS) profile" evidence="7">
    <location>
        <begin position="18"/>
        <end position="392"/>
    </location>
</feature>
<dbReference type="PROSITE" id="PS50850">
    <property type="entry name" value="MFS"/>
    <property type="match status" value="1"/>
</dbReference>